<proteinExistence type="predicted"/>
<name>A0ABQ3CTB9_9ACTN</name>
<dbReference type="RefSeq" id="WP_189889680.1">
    <property type="nucleotide sequence ID" value="NZ_BMVN01000018.1"/>
</dbReference>
<organism evidence="1 2">
    <name type="scientific">Streptomyces canarius</name>
    <dbReference type="NCBI Taxonomy" id="285453"/>
    <lineage>
        <taxon>Bacteria</taxon>
        <taxon>Bacillati</taxon>
        <taxon>Actinomycetota</taxon>
        <taxon>Actinomycetes</taxon>
        <taxon>Kitasatosporales</taxon>
        <taxon>Streptomycetaceae</taxon>
        <taxon>Streptomyces</taxon>
    </lineage>
</organism>
<reference evidence="2" key="1">
    <citation type="journal article" date="2019" name="Int. J. Syst. Evol. Microbiol.">
        <title>The Global Catalogue of Microorganisms (GCM) 10K type strain sequencing project: providing services to taxonomists for standard genome sequencing and annotation.</title>
        <authorList>
            <consortium name="The Broad Institute Genomics Platform"/>
            <consortium name="The Broad Institute Genome Sequencing Center for Infectious Disease"/>
            <person name="Wu L."/>
            <person name="Ma J."/>
        </authorList>
    </citation>
    <scope>NUCLEOTIDE SEQUENCE [LARGE SCALE GENOMIC DNA]</scope>
    <source>
        <strain evidence="2">JCM 4733</strain>
    </source>
</reference>
<gene>
    <name evidence="1" type="ORF">GCM10010345_50850</name>
</gene>
<dbReference type="EMBL" id="BMVN01000018">
    <property type="protein sequence ID" value="GHA39989.1"/>
    <property type="molecule type" value="Genomic_DNA"/>
</dbReference>
<dbReference type="PROSITE" id="PS51257">
    <property type="entry name" value="PROKAR_LIPOPROTEIN"/>
    <property type="match status" value="1"/>
</dbReference>
<protein>
    <submittedName>
        <fullName evidence="1">Uncharacterized protein</fullName>
    </submittedName>
</protein>
<sequence length="208" mass="21851">MPRLLGLLADDRTWTAAATALACIGRAGSPTRESPAARSAGDGADANLAACVYWKVTGEPGPCLERLGPIATADLPHPALHRPADLGAHAARWADRLRALTADREPLAHVEAAHALWAATGDTAHTVPVPASAVRGLAEGAYLPVMPPRYGNPARIRPAARPAADLLRAVPDRDERRRGSGGRRGFVQDEGIRNAVDALLTEGCADHR</sequence>
<comment type="caution">
    <text evidence="1">The sequence shown here is derived from an EMBL/GenBank/DDBJ whole genome shotgun (WGS) entry which is preliminary data.</text>
</comment>
<keyword evidence="2" id="KW-1185">Reference proteome</keyword>
<accession>A0ABQ3CTB9</accession>
<dbReference type="Proteomes" id="UP000653644">
    <property type="component" value="Unassembled WGS sequence"/>
</dbReference>
<evidence type="ECO:0000313" key="2">
    <source>
        <dbReference type="Proteomes" id="UP000653644"/>
    </source>
</evidence>
<evidence type="ECO:0000313" key="1">
    <source>
        <dbReference type="EMBL" id="GHA39989.1"/>
    </source>
</evidence>